<dbReference type="EMBL" id="CM042037">
    <property type="protein sequence ID" value="KAI3743376.1"/>
    <property type="molecule type" value="Genomic_DNA"/>
</dbReference>
<organism evidence="1 2">
    <name type="scientific">Smallanthus sonchifolius</name>
    <dbReference type="NCBI Taxonomy" id="185202"/>
    <lineage>
        <taxon>Eukaryota</taxon>
        <taxon>Viridiplantae</taxon>
        <taxon>Streptophyta</taxon>
        <taxon>Embryophyta</taxon>
        <taxon>Tracheophyta</taxon>
        <taxon>Spermatophyta</taxon>
        <taxon>Magnoliopsida</taxon>
        <taxon>eudicotyledons</taxon>
        <taxon>Gunneridae</taxon>
        <taxon>Pentapetalae</taxon>
        <taxon>asterids</taxon>
        <taxon>campanulids</taxon>
        <taxon>Asterales</taxon>
        <taxon>Asteraceae</taxon>
        <taxon>Asteroideae</taxon>
        <taxon>Heliantheae alliance</taxon>
        <taxon>Millerieae</taxon>
        <taxon>Smallanthus</taxon>
    </lineage>
</organism>
<gene>
    <name evidence="1" type="ORF">L1987_61083</name>
</gene>
<reference evidence="2" key="1">
    <citation type="journal article" date="2022" name="Mol. Ecol. Resour.">
        <title>The genomes of chicory, endive, great burdock and yacon provide insights into Asteraceae palaeo-polyploidization history and plant inulin production.</title>
        <authorList>
            <person name="Fan W."/>
            <person name="Wang S."/>
            <person name="Wang H."/>
            <person name="Wang A."/>
            <person name="Jiang F."/>
            <person name="Liu H."/>
            <person name="Zhao H."/>
            <person name="Xu D."/>
            <person name="Zhang Y."/>
        </authorList>
    </citation>
    <scope>NUCLEOTIDE SEQUENCE [LARGE SCALE GENOMIC DNA]</scope>
    <source>
        <strain evidence="2">cv. Yunnan</strain>
    </source>
</reference>
<comment type="caution">
    <text evidence="1">The sequence shown here is derived from an EMBL/GenBank/DDBJ whole genome shotgun (WGS) entry which is preliminary data.</text>
</comment>
<reference evidence="1 2" key="2">
    <citation type="journal article" date="2022" name="Mol. Ecol. Resour.">
        <title>The genomes of chicory, endive, great burdock and yacon provide insights into Asteraceae paleo-polyploidization history and plant inulin production.</title>
        <authorList>
            <person name="Fan W."/>
            <person name="Wang S."/>
            <person name="Wang H."/>
            <person name="Wang A."/>
            <person name="Jiang F."/>
            <person name="Liu H."/>
            <person name="Zhao H."/>
            <person name="Xu D."/>
            <person name="Zhang Y."/>
        </authorList>
    </citation>
    <scope>NUCLEOTIDE SEQUENCE [LARGE SCALE GENOMIC DNA]</scope>
    <source>
        <strain evidence="2">cv. Yunnan</strain>
        <tissue evidence="1">Leaves</tissue>
    </source>
</reference>
<keyword evidence="2" id="KW-1185">Reference proteome</keyword>
<proteinExistence type="predicted"/>
<evidence type="ECO:0000313" key="1">
    <source>
        <dbReference type="EMBL" id="KAI3743376.1"/>
    </source>
</evidence>
<dbReference type="Proteomes" id="UP001056120">
    <property type="component" value="Linkage Group LG20"/>
</dbReference>
<sequence length="160" mass="17839">MFGNSQRAFNAYQANDQFAADIDRFNDSLRSLIMNELIGDAAAGGLLKFASGTKNGPDSITIYALVQCTPDQSEEQCRNCFDALITMYPNFHHGYYNSFNVHLYDIKEEKKAKEPPTSESIQIEAAEAFQYNFSTVKEATNDFSEENKLGQGGFGAVYKV</sequence>
<protein>
    <submittedName>
        <fullName evidence="1">Uncharacterized protein</fullName>
    </submittedName>
</protein>
<evidence type="ECO:0000313" key="2">
    <source>
        <dbReference type="Proteomes" id="UP001056120"/>
    </source>
</evidence>
<accession>A0ACB9DA63</accession>
<name>A0ACB9DA63_9ASTR</name>